<evidence type="ECO:0000313" key="4">
    <source>
        <dbReference type="Proteomes" id="UP001161691"/>
    </source>
</evidence>
<dbReference type="InterPro" id="IPR003607">
    <property type="entry name" value="HD/PDEase_dom"/>
</dbReference>
<evidence type="ECO:0000313" key="3">
    <source>
        <dbReference type="EMBL" id="MDI4649922.1"/>
    </source>
</evidence>
<keyword evidence="1" id="KW-0812">Transmembrane</keyword>
<dbReference type="PANTHER" id="PTHR43155:SF2">
    <property type="entry name" value="CYCLIC DI-GMP PHOSPHODIESTERASE PA4108"/>
    <property type="match status" value="1"/>
</dbReference>
<dbReference type="GO" id="GO:0016787">
    <property type="term" value="F:hydrolase activity"/>
    <property type="evidence" value="ECO:0007669"/>
    <property type="project" value="UniProtKB-KW"/>
</dbReference>
<name>A0ABT6TSU0_9BACL</name>
<dbReference type="EC" id="3.1.4.-" evidence="3"/>
<dbReference type="EMBL" id="JAGRPV010000001">
    <property type="protein sequence ID" value="MDI4649922.1"/>
    <property type="molecule type" value="Genomic_DNA"/>
</dbReference>
<reference evidence="3" key="1">
    <citation type="submission" date="2023-04" db="EMBL/GenBank/DDBJ databases">
        <title>Comparative genomic analysis of Cohnella hashimotonis sp. nov., isolated from the International Space Station.</title>
        <authorList>
            <person name="Venkateswaran K."/>
            <person name="Simpson A."/>
        </authorList>
    </citation>
    <scope>NUCLEOTIDE SEQUENCE</scope>
    <source>
        <strain evidence="3">F6_2S_P_1</strain>
    </source>
</reference>
<feature type="transmembrane region" description="Helical" evidence="1">
    <location>
        <begin position="40"/>
        <end position="59"/>
    </location>
</feature>
<feature type="transmembrane region" description="Helical" evidence="1">
    <location>
        <begin position="100"/>
        <end position="118"/>
    </location>
</feature>
<sequence>MNARSLLGPLAASILPYVAFVVLSRNPGWDGLFVMPGAHFYIVSSVAMLALIVAGFVAVAGRRVRNIKVSFLALSFVSLAVLFMVHGLSTPNFLIGATPLPKISAPISVIFATVWLWLSSWRSDHPIIHFLSCRERLLLPLWTVLLAFAGLIVLLRPEIVDFIRLDVHPLNSSATLFVIAVNIVTGYRYYRSYLYSRFPLELAIVYSTAWLVAAQLIMTQGTVWRSSWWLYHFLLLAAMVVVLFGLYRQYASRRSLTGAIKGLFTTDPVERITNALQPSVRALMLATESKDPYTAGHNFRVTLYALKIAEELQLRPEQLRALVGGTIVHDVGKIETPDAVLNKPGRLTPEERAIIEEHPVRGYEMCRNLGFMEEELGIIRSHHEKWNGEGYPDRLAGEEIPRMARIVAVADVYDALTSNRAYRPAMSHEDAMAILNASKGTHFEPASVEAWERACQAEPEMIREGSAMWERGFGRSALA</sequence>
<evidence type="ECO:0000259" key="2">
    <source>
        <dbReference type="PROSITE" id="PS51832"/>
    </source>
</evidence>
<dbReference type="PANTHER" id="PTHR43155">
    <property type="entry name" value="CYCLIC DI-GMP PHOSPHODIESTERASE PA4108-RELATED"/>
    <property type="match status" value="1"/>
</dbReference>
<proteinExistence type="predicted"/>
<feature type="transmembrane region" description="Helical" evidence="1">
    <location>
        <begin position="202"/>
        <end position="223"/>
    </location>
</feature>
<keyword evidence="1" id="KW-0472">Membrane</keyword>
<feature type="transmembrane region" description="Helical" evidence="1">
    <location>
        <begin position="71"/>
        <end position="88"/>
    </location>
</feature>
<dbReference type="PROSITE" id="PS51832">
    <property type="entry name" value="HD_GYP"/>
    <property type="match status" value="1"/>
</dbReference>
<organism evidence="3 4">
    <name type="scientific">Cohnella hashimotonis</name>
    <dbReference type="NCBI Taxonomy" id="2826895"/>
    <lineage>
        <taxon>Bacteria</taxon>
        <taxon>Bacillati</taxon>
        <taxon>Bacillota</taxon>
        <taxon>Bacilli</taxon>
        <taxon>Bacillales</taxon>
        <taxon>Paenibacillaceae</taxon>
        <taxon>Cohnella</taxon>
    </lineage>
</organism>
<keyword evidence="1" id="KW-1133">Transmembrane helix</keyword>
<feature type="transmembrane region" description="Helical" evidence="1">
    <location>
        <begin position="138"/>
        <end position="155"/>
    </location>
</feature>
<keyword evidence="4" id="KW-1185">Reference proteome</keyword>
<protein>
    <submittedName>
        <fullName evidence="3">HD-GYP domain-containing protein</fullName>
        <ecNumber evidence="3">3.1.4.-</ecNumber>
    </submittedName>
</protein>
<accession>A0ABT6TSU0</accession>
<evidence type="ECO:0000256" key="1">
    <source>
        <dbReference type="SAM" id="Phobius"/>
    </source>
</evidence>
<feature type="transmembrane region" description="Helical" evidence="1">
    <location>
        <begin position="229"/>
        <end position="247"/>
    </location>
</feature>
<gene>
    <name evidence="3" type="ORF">KB449_33650</name>
</gene>
<dbReference type="NCBIfam" id="TIGR00277">
    <property type="entry name" value="HDIG"/>
    <property type="match status" value="1"/>
</dbReference>
<dbReference type="SMART" id="SM00471">
    <property type="entry name" value="HDc"/>
    <property type="match status" value="1"/>
</dbReference>
<feature type="domain" description="HD-GYP" evidence="2">
    <location>
        <begin position="272"/>
        <end position="467"/>
    </location>
</feature>
<dbReference type="SUPFAM" id="SSF109604">
    <property type="entry name" value="HD-domain/PDEase-like"/>
    <property type="match status" value="1"/>
</dbReference>
<dbReference type="InterPro" id="IPR037522">
    <property type="entry name" value="HD_GYP_dom"/>
</dbReference>
<dbReference type="CDD" id="cd00077">
    <property type="entry name" value="HDc"/>
    <property type="match status" value="1"/>
</dbReference>
<dbReference type="InterPro" id="IPR006675">
    <property type="entry name" value="HDIG_dom"/>
</dbReference>
<dbReference type="Gene3D" id="1.10.3210.10">
    <property type="entry name" value="Hypothetical protein af1432"/>
    <property type="match status" value="1"/>
</dbReference>
<comment type="caution">
    <text evidence="3">The sequence shown here is derived from an EMBL/GenBank/DDBJ whole genome shotgun (WGS) entry which is preliminary data.</text>
</comment>
<dbReference type="Proteomes" id="UP001161691">
    <property type="component" value="Unassembled WGS sequence"/>
</dbReference>
<dbReference type="Pfam" id="PF13487">
    <property type="entry name" value="HD_5"/>
    <property type="match status" value="1"/>
</dbReference>
<keyword evidence="3" id="KW-0378">Hydrolase</keyword>
<feature type="transmembrane region" description="Helical" evidence="1">
    <location>
        <begin position="170"/>
        <end position="190"/>
    </location>
</feature>
<dbReference type="RefSeq" id="WP_282912526.1">
    <property type="nucleotide sequence ID" value="NZ_JAGRPV010000001.1"/>
</dbReference>